<evidence type="ECO:0000313" key="8">
    <source>
        <dbReference type="Proteomes" id="UP000199002"/>
    </source>
</evidence>
<dbReference type="Proteomes" id="UP000199002">
    <property type="component" value="Unassembled WGS sequence"/>
</dbReference>
<dbReference type="InterPro" id="IPR009056">
    <property type="entry name" value="Cyt_c-like_dom"/>
</dbReference>
<proteinExistence type="predicted"/>
<dbReference type="InterPro" id="IPR036909">
    <property type="entry name" value="Cyt_c-like_dom_sf"/>
</dbReference>
<feature type="binding site" description="axial binding residue" evidence="5">
    <location>
        <position position="331"/>
    </location>
    <ligand>
        <name>heme c</name>
        <dbReference type="ChEBI" id="CHEBI:61717"/>
        <label>3</label>
    </ligand>
    <ligandPart>
        <name>Fe</name>
        <dbReference type="ChEBI" id="CHEBI:18248"/>
    </ligandPart>
</feature>
<dbReference type="PIRSF" id="PIRSF000018">
    <property type="entry name" value="Mb_ADH_cyt_c"/>
    <property type="match status" value="1"/>
</dbReference>
<feature type="binding site" description="covalent" evidence="4">
    <location>
        <position position="61"/>
    </location>
    <ligand>
        <name>heme c</name>
        <dbReference type="ChEBI" id="CHEBI:61717"/>
        <label>1</label>
    </ligand>
</feature>
<dbReference type="Gene3D" id="1.10.760.10">
    <property type="entry name" value="Cytochrome c-like domain"/>
    <property type="match status" value="3"/>
</dbReference>
<dbReference type="RefSeq" id="WP_092696614.1">
    <property type="nucleotide sequence ID" value="NZ_CAXIQL010000088.1"/>
</dbReference>
<comment type="cofactor">
    <cofactor evidence="4">
        <name>heme c</name>
        <dbReference type="ChEBI" id="CHEBI:61717"/>
    </cofactor>
    <text evidence="4">Binds 3 heme c groups covalently per subunit.</text>
</comment>
<feature type="domain" description="Cytochrome c" evidence="6">
    <location>
        <begin position="314"/>
        <end position="404"/>
    </location>
</feature>
<feature type="binding site" description="covalent" evidence="4">
    <location>
        <position position="327"/>
    </location>
    <ligand>
        <name>heme c</name>
        <dbReference type="ChEBI" id="CHEBI:61717"/>
        <label>3</label>
    </ligand>
</feature>
<sequence>MKRILWTISSTMAALGLGAAALVALNLRGEEPLTTNETVQSTPELVKRGAYLARAGNCMACHTVQGGAPYAGGRGIDTPFGVIHTSNLTPDKATGIGNWSAAEFWRALHNGRSRDGRLLYPAFPYTSYTQVTREDSDAIYAYLQSLPAVAQANRPHALRFPYNTQAALGVWRALFFVPGAPPAESTQTAEYNRGAYLVNGLGHCAACHTPRNALGASSQAQAFSGGLIPVQNWYAPALNAAAEAGVAQWPVADVVALLKTGVAPQGSVTGPMAEVVFRSTQYLSDADAQAIAVYLRALPQQAPAAPAVVKPSAATLARGGKVYEQHCAQCHGDSGEGQPGAFPALAGNRAVVLQDPTNLVRVVLQGGYLPATAGNPRPHGMPPFMQVLGDEDVAAVSTFVRNAWGNQAGAVGTIGVYRARERRGS</sequence>
<evidence type="ECO:0000256" key="2">
    <source>
        <dbReference type="ARBA" id="ARBA00022723"/>
    </source>
</evidence>
<dbReference type="GO" id="GO:0005506">
    <property type="term" value="F:iron ion binding"/>
    <property type="evidence" value="ECO:0007669"/>
    <property type="project" value="InterPro"/>
</dbReference>
<feature type="binding site" description="covalent" evidence="4">
    <location>
        <position position="58"/>
    </location>
    <ligand>
        <name>heme c</name>
        <dbReference type="ChEBI" id="CHEBI:61717"/>
        <label>1</label>
    </ligand>
</feature>
<reference evidence="8" key="1">
    <citation type="submission" date="2016-10" db="EMBL/GenBank/DDBJ databases">
        <authorList>
            <person name="Varghese N."/>
            <person name="Submissions S."/>
        </authorList>
    </citation>
    <scope>NUCLEOTIDE SEQUENCE [LARGE SCALE GENOMIC DNA]</scope>
    <source>
        <strain evidence="8">DSM 25157</strain>
    </source>
</reference>
<feature type="binding site" description="covalent" evidence="4">
    <location>
        <position position="207"/>
    </location>
    <ligand>
        <name>heme c</name>
        <dbReference type="ChEBI" id="CHEBI:61717"/>
        <label>2</label>
    </ligand>
</feature>
<keyword evidence="2 5" id="KW-0479">Metal-binding</keyword>
<dbReference type="Pfam" id="PF00034">
    <property type="entry name" value="Cytochrom_C"/>
    <property type="match status" value="2"/>
</dbReference>
<evidence type="ECO:0000256" key="3">
    <source>
        <dbReference type="ARBA" id="ARBA00023004"/>
    </source>
</evidence>
<keyword evidence="1 4" id="KW-0349">Heme</keyword>
<feature type="domain" description="Cytochrome c" evidence="6">
    <location>
        <begin position="44"/>
        <end position="147"/>
    </location>
</feature>
<evidence type="ECO:0000313" key="7">
    <source>
        <dbReference type="EMBL" id="SDZ75276.1"/>
    </source>
</evidence>
<dbReference type="SUPFAM" id="SSF46626">
    <property type="entry name" value="Cytochrome c"/>
    <property type="match status" value="3"/>
</dbReference>
<dbReference type="PANTHER" id="PTHR35008">
    <property type="entry name" value="BLL4482 PROTEIN-RELATED"/>
    <property type="match status" value="1"/>
</dbReference>
<dbReference type="GO" id="GO:0016614">
    <property type="term" value="F:oxidoreductase activity, acting on CH-OH group of donors"/>
    <property type="evidence" value="ECO:0007669"/>
    <property type="project" value="InterPro"/>
</dbReference>
<organism evidence="7 8">
    <name type="scientific">Acidovorax soli</name>
    <dbReference type="NCBI Taxonomy" id="592050"/>
    <lineage>
        <taxon>Bacteria</taxon>
        <taxon>Pseudomonadati</taxon>
        <taxon>Pseudomonadota</taxon>
        <taxon>Betaproteobacteria</taxon>
        <taxon>Burkholderiales</taxon>
        <taxon>Comamonadaceae</taxon>
        <taxon>Acidovorax</taxon>
    </lineage>
</organism>
<dbReference type="EMBL" id="FNQJ01000001">
    <property type="protein sequence ID" value="SDZ75276.1"/>
    <property type="molecule type" value="Genomic_DNA"/>
</dbReference>
<dbReference type="GO" id="GO:0009055">
    <property type="term" value="F:electron transfer activity"/>
    <property type="evidence" value="ECO:0007669"/>
    <property type="project" value="InterPro"/>
</dbReference>
<dbReference type="PANTHER" id="PTHR35008:SF4">
    <property type="entry name" value="BLL4482 PROTEIN"/>
    <property type="match status" value="1"/>
</dbReference>
<evidence type="ECO:0000256" key="1">
    <source>
        <dbReference type="ARBA" id="ARBA00022617"/>
    </source>
</evidence>
<protein>
    <submittedName>
        <fullName evidence="7">Cytochrome c</fullName>
    </submittedName>
</protein>
<feature type="binding site" description="axial binding residue" evidence="5">
    <location>
        <position position="62"/>
    </location>
    <ligand>
        <name>heme c</name>
        <dbReference type="ChEBI" id="CHEBI:61717"/>
        <label>1</label>
    </ligand>
    <ligandPart>
        <name>Fe</name>
        <dbReference type="ChEBI" id="CHEBI:18248"/>
    </ligandPart>
</feature>
<evidence type="ECO:0000256" key="4">
    <source>
        <dbReference type="PIRSR" id="PIRSR000018-50"/>
    </source>
</evidence>
<name>A0A1H3VKH4_9BURK</name>
<dbReference type="InterPro" id="IPR051459">
    <property type="entry name" value="Cytochrome_c-type_DH"/>
</dbReference>
<dbReference type="GO" id="GO:0016020">
    <property type="term" value="C:membrane"/>
    <property type="evidence" value="ECO:0007669"/>
    <property type="project" value="InterPro"/>
</dbReference>
<dbReference type="GeneID" id="34234680"/>
<dbReference type="AlphaFoldDB" id="A0A1H3VKH4"/>
<evidence type="ECO:0000256" key="5">
    <source>
        <dbReference type="PIRSR" id="PIRSR000018-51"/>
    </source>
</evidence>
<keyword evidence="3 5" id="KW-0408">Iron</keyword>
<feature type="domain" description="Cytochrome c" evidence="6">
    <location>
        <begin position="189"/>
        <end position="299"/>
    </location>
</feature>
<feature type="binding site" description="axial binding residue" evidence="5">
    <location>
        <position position="208"/>
    </location>
    <ligand>
        <name>heme c</name>
        <dbReference type="ChEBI" id="CHEBI:61717"/>
        <label>2</label>
    </ligand>
    <ligandPart>
        <name>Fe</name>
        <dbReference type="ChEBI" id="CHEBI:18248"/>
    </ligandPart>
</feature>
<dbReference type="GO" id="GO:0020037">
    <property type="term" value="F:heme binding"/>
    <property type="evidence" value="ECO:0007669"/>
    <property type="project" value="InterPro"/>
</dbReference>
<gene>
    <name evidence="7" type="ORF">SAMN05421875_101227</name>
</gene>
<evidence type="ECO:0000259" key="6">
    <source>
        <dbReference type="PROSITE" id="PS51007"/>
    </source>
</evidence>
<feature type="binding site" description="covalent" evidence="4">
    <location>
        <position position="204"/>
    </location>
    <ligand>
        <name>heme c</name>
        <dbReference type="ChEBI" id="CHEBI:61717"/>
        <label>2</label>
    </ligand>
</feature>
<accession>A0A1H3VKH4</accession>
<feature type="binding site" description="covalent" evidence="4">
    <location>
        <position position="330"/>
    </location>
    <ligand>
        <name>heme c</name>
        <dbReference type="ChEBI" id="CHEBI:61717"/>
        <label>3</label>
    </ligand>
</feature>
<dbReference type="STRING" id="592050.SAMN05421875_101227"/>
<dbReference type="PROSITE" id="PS51007">
    <property type="entry name" value="CYTC"/>
    <property type="match status" value="3"/>
</dbReference>
<dbReference type="InterPro" id="IPR014353">
    <property type="entry name" value="Membr-bd_ADH_cyt_c"/>
</dbReference>
<keyword evidence="8" id="KW-1185">Reference proteome</keyword>